<keyword evidence="2" id="KW-1185">Reference proteome</keyword>
<dbReference type="PROSITE" id="PS51257">
    <property type="entry name" value="PROKAR_LIPOPROTEIN"/>
    <property type="match status" value="1"/>
</dbReference>
<dbReference type="AlphaFoldDB" id="A0AAV2KF01"/>
<sequence length="70" mass="7117">MLLEPTRHESAAGGAVTGACVSGGWEEKLVCLALCFCLGGKSRDTATGEFSNITFGQLLDLAGAANSQSP</sequence>
<organism evidence="1 2">
    <name type="scientific">Knipowitschia caucasica</name>
    <name type="common">Caucasian dwarf goby</name>
    <name type="synonym">Pomatoschistus caucasicus</name>
    <dbReference type="NCBI Taxonomy" id="637954"/>
    <lineage>
        <taxon>Eukaryota</taxon>
        <taxon>Metazoa</taxon>
        <taxon>Chordata</taxon>
        <taxon>Craniata</taxon>
        <taxon>Vertebrata</taxon>
        <taxon>Euteleostomi</taxon>
        <taxon>Actinopterygii</taxon>
        <taxon>Neopterygii</taxon>
        <taxon>Teleostei</taxon>
        <taxon>Neoteleostei</taxon>
        <taxon>Acanthomorphata</taxon>
        <taxon>Gobiaria</taxon>
        <taxon>Gobiiformes</taxon>
        <taxon>Gobioidei</taxon>
        <taxon>Gobiidae</taxon>
        <taxon>Gobiinae</taxon>
        <taxon>Knipowitschia</taxon>
    </lineage>
</organism>
<protein>
    <submittedName>
        <fullName evidence="1">Uncharacterized protein</fullName>
    </submittedName>
</protein>
<gene>
    <name evidence="1" type="ORF">KC01_LOCUS18297</name>
</gene>
<dbReference type="Proteomes" id="UP001497482">
    <property type="component" value="Chromosome 18"/>
</dbReference>
<dbReference type="EMBL" id="OZ035840">
    <property type="protein sequence ID" value="CAL1588511.1"/>
    <property type="molecule type" value="Genomic_DNA"/>
</dbReference>
<proteinExistence type="predicted"/>
<reference evidence="1 2" key="1">
    <citation type="submission" date="2024-04" db="EMBL/GenBank/DDBJ databases">
        <authorList>
            <person name="Waldvogel A.-M."/>
            <person name="Schoenle A."/>
        </authorList>
    </citation>
    <scope>NUCLEOTIDE SEQUENCE [LARGE SCALE GENOMIC DNA]</scope>
</reference>
<evidence type="ECO:0000313" key="1">
    <source>
        <dbReference type="EMBL" id="CAL1588511.1"/>
    </source>
</evidence>
<accession>A0AAV2KF01</accession>
<name>A0AAV2KF01_KNICA</name>
<evidence type="ECO:0000313" key="2">
    <source>
        <dbReference type="Proteomes" id="UP001497482"/>
    </source>
</evidence>